<dbReference type="EMBL" id="UINC01153729">
    <property type="protein sequence ID" value="SVD48610.1"/>
    <property type="molecule type" value="Genomic_DNA"/>
</dbReference>
<evidence type="ECO:0000256" key="1">
    <source>
        <dbReference type="SAM" id="MobiDB-lite"/>
    </source>
</evidence>
<reference evidence="2" key="1">
    <citation type="submission" date="2018-05" db="EMBL/GenBank/DDBJ databases">
        <authorList>
            <person name="Lanie J.A."/>
            <person name="Ng W.-L."/>
            <person name="Kazmierczak K.M."/>
            <person name="Andrzejewski T.M."/>
            <person name="Davidsen T.M."/>
            <person name="Wayne K.J."/>
            <person name="Tettelin H."/>
            <person name="Glass J.I."/>
            <person name="Rusch D."/>
            <person name="Podicherti R."/>
            <person name="Tsui H.-C.T."/>
            <person name="Winkler M.E."/>
        </authorList>
    </citation>
    <scope>NUCLEOTIDE SEQUENCE</scope>
</reference>
<sequence length="206" mass="22181">SDAEDKINANIAGANEDIETGIAENTMTLNTMENTINSNIADANVAVSNLQNVVNDTSTIINQGLDASVNINNPNSLITNPQGWYDNNIEGLRQGPGKVWWNWVTGQDDDALIEQGAKNIGNLFVDYGDMLGDIFGGLTSHAFDWGDGDGGGEGDPFAQDLVYGSRRLSGDPFASSSETRRLVETQEDFQSRLARKKQTAPSLINA</sequence>
<feature type="region of interest" description="Disordered" evidence="1">
    <location>
        <begin position="169"/>
        <end position="206"/>
    </location>
</feature>
<feature type="non-terminal residue" evidence="2">
    <location>
        <position position="1"/>
    </location>
</feature>
<gene>
    <name evidence="2" type="ORF">METZ01_LOCUS401464</name>
</gene>
<organism evidence="2">
    <name type="scientific">marine metagenome</name>
    <dbReference type="NCBI Taxonomy" id="408172"/>
    <lineage>
        <taxon>unclassified sequences</taxon>
        <taxon>metagenomes</taxon>
        <taxon>ecological metagenomes</taxon>
    </lineage>
</organism>
<protein>
    <submittedName>
        <fullName evidence="2">Uncharacterized protein</fullName>
    </submittedName>
</protein>
<dbReference type="AlphaFoldDB" id="A0A382VQG1"/>
<evidence type="ECO:0000313" key="2">
    <source>
        <dbReference type="EMBL" id="SVD48610.1"/>
    </source>
</evidence>
<proteinExistence type="predicted"/>
<name>A0A382VQG1_9ZZZZ</name>
<accession>A0A382VQG1</accession>